<evidence type="ECO:0000256" key="1">
    <source>
        <dbReference type="SAM" id="MobiDB-lite"/>
    </source>
</evidence>
<organism evidence="2 3">
    <name type="scientific">Tritrichomonas foetus</name>
    <dbReference type="NCBI Taxonomy" id="1144522"/>
    <lineage>
        <taxon>Eukaryota</taxon>
        <taxon>Metamonada</taxon>
        <taxon>Parabasalia</taxon>
        <taxon>Tritrichomonadida</taxon>
        <taxon>Tritrichomonadidae</taxon>
        <taxon>Tritrichomonas</taxon>
    </lineage>
</organism>
<feature type="region of interest" description="Disordered" evidence="1">
    <location>
        <begin position="179"/>
        <end position="200"/>
    </location>
</feature>
<dbReference type="AlphaFoldDB" id="A0A1J4K964"/>
<dbReference type="GeneID" id="94838383"/>
<name>A0A1J4K964_9EUKA</name>
<dbReference type="Proteomes" id="UP000179807">
    <property type="component" value="Unassembled WGS sequence"/>
</dbReference>
<protein>
    <submittedName>
        <fullName evidence="2">Uncharacterized protein</fullName>
    </submittedName>
</protein>
<comment type="caution">
    <text evidence="2">The sequence shown here is derived from an EMBL/GenBank/DDBJ whole genome shotgun (WGS) entry which is preliminary data.</text>
</comment>
<dbReference type="EMBL" id="MLAK01000695">
    <property type="protein sequence ID" value="OHT07482.1"/>
    <property type="molecule type" value="Genomic_DNA"/>
</dbReference>
<evidence type="ECO:0000313" key="2">
    <source>
        <dbReference type="EMBL" id="OHT07482.1"/>
    </source>
</evidence>
<proteinExistence type="predicted"/>
<reference evidence="2" key="1">
    <citation type="submission" date="2016-10" db="EMBL/GenBank/DDBJ databases">
        <authorList>
            <person name="Benchimol M."/>
            <person name="Almeida L.G."/>
            <person name="Vasconcelos A.T."/>
            <person name="Perreira-Neves A."/>
            <person name="Rosa I.A."/>
            <person name="Tasca T."/>
            <person name="Bogo M.R."/>
            <person name="de Souza W."/>
        </authorList>
    </citation>
    <scope>NUCLEOTIDE SEQUENCE [LARGE SCALE GENOMIC DNA]</scope>
    <source>
        <strain evidence="2">K</strain>
    </source>
</reference>
<sequence length="200" mass="22382">MAATSPIYQRDQSRFSPSHSAIEVSFILHTIKGAQFSNQSACVAVNGHSFILHPREVKSHLRFYESGFMIYIPSDEIVRFAVGVITCDDKNAGFLHTFARHSFKPPTKPIVQDIIMETVGGSYIITASIYVAPSMKCSTPSPSKKPQVIKKRPQTQIVKSRKTKTLPPKQTFRPQTRFSLNRTGQTTPFVTAPKEDKIVE</sequence>
<gene>
    <name evidence="2" type="ORF">TRFO_24313</name>
</gene>
<accession>A0A1J4K964</accession>
<keyword evidence="3" id="KW-1185">Reference proteome</keyword>
<dbReference type="RefSeq" id="XP_068360618.1">
    <property type="nucleotide sequence ID" value="XM_068503679.1"/>
</dbReference>
<evidence type="ECO:0000313" key="3">
    <source>
        <dbReference type="Proteomes" id="UP000179807"/>
    </source>
</evidence>
<dbReference type="VEuPathDB" id="TrichDB:TRFO_24313"/>
<feature type="compositionally biased region" description="Polar residues" evidence="1">
    <location>
        <begin position="179"/>
        <end position="189"/>
    </location>
</feature>